<protein>
    <submittedName>
        <fullName evidence="1">Uncharacterized protein</fullName>
    </submittedName>
</protein>
<proteinExistence type="predicted"/>
<evidence type="ECO:0000313" key="1">
    <source>
        <dbReference type="EMBL" id="KAH6939436.1"/>
    </source>
</evidence>
<dbReference type="Proteomes" id="UP000821845">
    <property type="component" value="Chromosome 2"/>
</dbReference>
<dbReference type="EMBL" id="CM023482">
    <property type="protein sequence ID" value="KAH6939436.1"/>
    <property type="molecule type" value="Genomic_DNA"/>
</dbReference>
<keyword evidence="2" id="KW-1185">Reference proteome</keyword>
<reference evidence="1" key="1">
    <citation type="submission" date="2020-05" db="EMBL/GenBank/DDBJ databases">
        <title>Large-scale comparative analyses of tick genomes elucidate their genetic diversity and vector capacities.</title>
        <authorList>
            <person name="Jia N."/>
            <person name="Wang J."/>
            <person name="Shi W."/>
            <person name="Du L."/>
            <person name="Sun Y."/>
            <person name="Zhan W."/>
            <person name="Jiang J."/>
            <person name="Wang Q."/>
            <person name="Zhang B."/>
            <person name="Ji P."/>
            <person name="Sakyi L.B."/>
            <person name="Cui X."/>
            <person name="Yuan T."/>
            <person name="Jiang B."/>
            <person name="Yang W."/>
            <person name="Lam T.T.-Y."/>
            <person name="Chang Q."/>
            <person name="Ding S."/>
            <person name="Wang X."/>
            <person name="Zhu J."/>
            <person name="Ruan X."/>
            <person name="Zhao L."/>
            <person name="Wei J."/>
            <person name="Que T."/>
            <person name="Du C."/>
            <person name="Cheng J."/>
            <person name="Dai P."/>
            <person name="Han X."/>
            <person name="Huang E."/>
            <person name="Gao Y."/>
            <person name="Liu J."/>
            <person name="Shao H."/>
            <person name="Ye R."/>
            <person name="Li L."/>
            <person name="Wei W."/>
            <person name="Wang X."/>
            <person name="Wang C."/>
            <person name="Yang T."/>
            <person name="Huo Q."/>
            <person name="Li W."/>
            <person name="Guo W."/>
            <person name="Chen H."/>
            <person name="Zhou L."/>
            <person name="Ni X."/>
            <person name="Tian J."/>
            <person name="Zhou Y."/>
            <person name="Sheng Y."/>
            <person name="Liu T."/>
            <person name="Pan Y."/>
            <person name="Xia L."/>
            <person name="Li J."/>
            <person name="Zhao F."/>
            <person name="Cao W."/>
        </authorList>
    </citation>
    <scope>NUCLEOTIDE SEQUENCE</scope>
    <source>
        <strain evidence="1">Hyas-2018</strain>
    </source>
</reference>
<name>A0ACB7SWV2_HYAAI</name>
<gene>
    <name evidence="1" type="ORF">HPB50_017834</name>
</gene>
<organism evidence="1 2">
    <name type="scientific">Hyalomma asiaticum</name>
    <name type="common">Tick</name>
    <dbReference type="NCBI Taxonomy" id="266040"/>
    <lineage>
        <taxon>Eukaryota</taxon>
        <taxon>Metazoa</taxon>
        <taxon>Ecdysozoa</taxon>
        <taxon>Arthropoda</taxon>
        <taxon>Chelicerata</taxon>
        <taxon>Arachnida</taxon>
        <taxon>Acari</taxon>
        <taxon>Parasitiformes</taxon>
        <taxon>Ixodida</taxon>
        <taxon>Ixodoidea</taxon>
        <taxon>Ixodidae</taxon>
        <taxon>Hyalomminae</taxon>
        <taxon>Hyalomma</taxon>
    </lineage>
</organism>
<evidence type="ECO:0000313" key="2">
    <source>
        <dbReference type="Proteomes" id="UP000821845"/>
    </source>
</evidence>
<comment type="caution">
    <text evidence="1">The sequence shown here is derived from an EMBL/GenBank/DDBJ whole genome shotgun (WGS) entry which is preliminary data.</text>
</comment>
<sequence length="626" mass="68321">MTPEAPAPEPPSNLLNGALEGFVAQASPAAIEDNTHVILGNGWYQTRVLVASTMATAVMLSQALAYELIGTPVDHWCAPPDDMRHLAAYEWRNVAIPLDEDGKFSQCKVYDPPFPETTQENDTAARRAVECQEWDYDTSNRADSIISRWDLVCGRRWLYDLSALLYMLAAVVFAPVFGTLSDRLGRRSVALMAAGMLLCASVAVAVAGTLPFFIAARLLASGSSNAVNMILFVLLYEVVGKEERTLYVVWSTGVGITIPVPFLKAVGVLQPQWALTHAVFVLPAALLALLCYSVEESPSWLISALRLRQAEQAMLIIAKENGVDLEKARNSLHLLRAQIRRQEMQHTTSSTGPFKSETGSEIVLHRAVFRRQVASVVICFVSLTFLHYVFLFQGKITSTYQAGAHLALQSCVYFTTCRFMKNKGERETLTAMLMALCLSTVAYAVAELLDLSSALFFLRSLVVALCTACLSVAYAYATNVCPISIRSTGLCFAYSCGRVGGVLGLVVAKKAKEEQPLALNLLLALMVFASGAAIQWLPEVFVKRSPKKAQDPKSLSPEQRKEALKGSIASPTRATKSRRPHSGRHSKSRSRTLSPEPVDIGSNDVNQAASPLLQQKEKTLESSNAI</sequence>
<accession>A0ACB7SWV2</accession>